<name>A0A6V7YAK7_MELEN</name>
<protein>
    <submittedName>
        <fullName evidence="2">Uncharacterized protein</fullName>
    </submittedName>
</protein>
<dbReference type="OrthoDB" id="5859181at2759"/>
<evidence type="ECO:0000313" key="2">
    <source>
        <dbReference type="EMBL" id="CAD2208720.1"/>
    </source>
</evidence>
<keyword evidence="1" id="KW-1133">Transmembrane helix</keyword>
<proteinExistence type="predicted"/>
<comment type="caution">
    <text evidence="2">The sequence shown here is derived from an EMBL/GenBank/DDBJ whole genome shotgun (WGS) entry which is preliminary data.</text>
</comment>
<dbReference type="EMBL" id="CAJEWN010003837">
    <property type="protein sequence ID" value="CAD2208720.1"/>
    <property type="molecule type" value="Genomic_DNA"/>
</dbReference>
<keyword evidence="1" id="KW-0472">Membrane</keyword>
<dbReference type="AlphaFoldDB" id="A0A6V7YAK7"/>
<evidence type="ECO:0000313" key="3">
    <source>
        <dbReference type="Proteomes" id="UP000580250"/>
    </source>
</evidence>
<organism evidence="2 3">
    <name type="scientific">Meloidogyne enterolobii</name>
    <name type="common">Root-knot nematode worm</name>
    <name type="synonym">Meloidogyne mayaguensis</name>
    <dbReference type="NCBI Taxonomy" id="390850"/>
    <lineage>
        <taxon>Eukaryota</taxon>
        <taxon>Metazoa</taxon>
        <taxon>Ecdysozoa</taxon>
        <taxon>Nematoda</taxon>
        <taxon>Chromadorea</taxon>
        <taxon>Rhabditida</taxon>
        <taxon>Tylenchina</taxon>
        <taxon>Tylenchomorpha</taxon>
        <taxon>Tylenchoidea</taxon>
        <taxon>Meloidogynidae</taxon>
        <taxon>Meloidogyninae</taxon>
        <taxon>Meloidogyne</taxon>
    </lineage>
</organism>
<evidence type="ECO:0000256" key="1">
    <source>
        <dbReference type="SAM" id="Phobius"/>
    </source>
</evidence>
<feature type="transmembrane region" description="Helical" evidence="1">
    <location>
        <begin position="20"/>
        <end position="38"/>
    </location>
</feature>
<dbReference type="Proteomes" id="UP000580250">
    <property type="component" value="Unassembled WGS sequence"/>
</dbReference>
<accession>A0A6V7YAK7</accession>
<dbReference type="PROSITE" id="PS51257">
    <property type="entry name" value="PROKAR_LIPOPROTEIN"/>
    <property type="match status" value="1"/>
</dbReference>
<keyword evidence="1" id="KW-0812">Transmembrane</keyword>
<gene>
    <name evidence="2" type="ORF">MENT_LOCUS62792</name>
</gene>
<reference evidence="2 3" key="1">
    <citation type="submission" date="2020-08" db="EMBL/GenBank/DDBJ databases">
        <authorList>
            <person name="Koutsovoulos G."/>
            <person name="Danchin GJ E."/>
        </authorList>
    </citation>
    <scope>NUCLEOTIDE SEQUENCE [LARGE SCALE GENOMIC DNA]</scope>
</reference>
<sequence length="143" mass="16689">MSFKINSNCTKSISSYSSSLWILVILSCYYCLATMLMTNVNGQIILSPVDDKRNFNREFLPFGKRAASPNNFQREFMAFGKRSPSDSTFQREFMAFGKREPNPFQRDFMSFGKRGASDFEREILWLLDDEDNSWYSFGVEIFQ</sequence>